<dbReference type="Proteomes" id="UP000190648">
    <property type="component" value="Unassembled WGS sequence"/>
</dbReference>
<dbReference type="EMBL" id="LSYS01002834">
    <property type="protein sequence ID" value="OPJ85528.1"/>
    <property type="molecule type" value="Genomic_DNA"/>
</dbReference>
<evidence type="ECO:0000313" key="2">
    <source>
        <dbReference type="Proteomes" id="UP000190648"/>
    </source>
</evidence>
<proteinExistence type="predicted"/>
<accession>A0A1V4KM69</accession>
<gene>
    <name evidence="1" type="ORF">AV530_001745</name>
</gene>
<evidence type="ECO:0000313" key="1">
    <source>
        <dbReference type="EMBL" id="OPJ85528.1"/>
    </source>
</evidence>
<organism evidence="1 2">
    <name type="scientific">Patagioenas fasciata monilis</name>
    <dbReference type="NCBI Taxonomy" id="372326"/>
    <lineage>
        <taxon>Eukaryota</taxon>
        <taxon>Metazoa</taxon>
        <taxon>Chordata</taxon>
        <taxon>Craniata</taxon>
        <taxon>Vertebrata</taxon>
        <taxon>Euteleostomi</taxon>
        <taxon>Archelosauria</taxon>
        <taxon>Archosauria</taxon>
        <taxon>Dinosauria</taxon>
        <taxon>Saurischia</taxon>
        <taxon>Theropoda</taxon>
        <taxon>Coelurosauria</taxon>
        <taxon>Aves</taxon>
        <taxon>Neognathae</taxon>
        <taxon>Neoaves</taxon>
        <taxon>Columbimorphae</taxon>
        <taxon>Columbiformes</taxon>
        <taxon>Columbidae</taxon>
        <taxon>Patagioenas</taxon>
    </lineage>
</organism>
<protein>
    <submittedName>
        <fullName evidence="1">Uncharacterized protein</fullName>
    </submittedName>
</protein>
<dbReference type="AlphaFoldDB" id="A0A1V4KM69"/>
<reference evidence="1 2" key="1">
    <citation type="submission" date="2016-02" db="EMBL/GenBank/DDBJ databases">
        <title>Band-tailed pigeon sequencing and assembly.</title>
        <authorList>
            <person name="Soares A.E."/>
            <person name="Novak B.J."/>
            <person name="Rice E.S."/>
            <person name="O'Connell B."/>
            <person name="Chang D."/>
            <person name="Weber S."/>
            <person name="Shapiro B."/>
        </authorList>
    </citation>
    <scope>NUCLEOTIDE SEQUENCE [LARGE SCALE GENOMIC DNA]</scope>
    <source>
        <strain evidence="1">BTP2013</strain>
        <tissue evidence="1">Blood</tissue>
    </source>
</reference>
<sequence length="116" mass="13606">MKQVLLCCVPRALNRQVSVFYSEMLEVGMCNFYINVSCIDVLVMNKQKREKKQDVAGCGAELVFNVFQCVPEFKDKCEIWYLAQLEEKHLDAFDQKCSRKNYAAKYQVIRIYNDMV</sequence>
<keyword evidence="2" id="KW-1185">Reference proteome</keyword>
<comment type="caution">
    <text evidence="1">The sequence shown here is derived from an EMBL/GenBank/DDBJ whole genome shotgun (WGS) entry which is preliminary data.</text>
</comment>
<name>A0A1V4KM69_PATFA</name>